<dbReference type="Pfam" id="PF12833">
    <property type="entry name" value="HTH_18"/>
    <property type="match status" value="1"/>
</dbReference>
<dbReference type="Pfam" id="PF01229">
    <property type="entry name" value="Glyco_hydro_39"/>
    <property type="match status" value="1"/>
</dbReference>
<name>N2ABM8_9FIRM</name>
<dbReference type="PANTHER" id="PTHR43280">
    <property type="entry name" value="ARAC-FAMILY TRANSCRIPTIONAL REGULATOR"/>
    <property type="match status" value="1"/>
</dbReference>
<dbReference type="Proteomes" id="UP000012589">
    <property type="component" value="Unassembled WGS sequence"/>
</dbReference>
<accession>N2ABM8</accession>
<dbReference type="SUPFAM" id="SSF46689">
    <property type="entry name" value="Homeodomain-like"/>
    <property type="match status" value="2"/>
</dbReference>
<feature type="domain" description="HTH araC/xylS-type" evidence="7">
    <location>
        <begin position="164"/>
        <end position="262"/>
    </location>
</feature>
<dbReference type="eggNOG" id="COG2207">
    <property type="taxonomic scope" value="Bacteria"/>
</dbReference>
<keyword evidence="4" id="KW-0238">DNA-binding</keyword>
<evidence type="ECO:0000256" key="4">
    <source>
        <dbReference type="ARBA" id="ARBA00023125"/>
    </source>
</evidence>
<dbReference type="SUPFAM" id="SSF51182">
    <property type="entry name" value="RmlC-like cupins"/>
    <property type="match status" value="1"/>
</dbReference>
<keyword evidence="2" id="KW-0378">Hydrolase</keyword>
<dbReference type="AlphaFoldDB" id="N2ABM8"/>
<dbReference type="InterPro" id="IPR018062">
    <property type="entry name" value="HTH_AraC-typ_CS"/>
</dbReference>
<evidence type="ECO:0000313" key="9">
    <source>
        <dbReference type="Proteomes" id="UP000012589"/>
    </source>
</evidence>
<dbReference type="Pfam" id="PF07883">
    <property type="entry name" value="Cupin_2"/>
    <property type="match status" value="1"/>
</dbReference>
<keyword evidence="6" id="KW-0326">Glycosidase</keyword>
<evidence type="ECO:0000313" key="8">
    <source>
        <dbReference type="EMBL" id="EMZ21824.1"/>
    </source>
</evidence>
<dbReference type="PROSITE" id="PS00041">
    <property type="entry name" value="HTH_ARAC_FAMILY_1"/>
    <property type="match status" value="1"/>
</dbReference>
<evidence type="ECO:0000256" key="2">
    <source>
        <dbReference type="ARBA" id="ARBA00022801"/>
    </source>
</evidence>
<evidence type="ECO:0000256" key="6">
    <source>
        <dbReference type="ARBA" id="ARBA00023295"/>
    </source>
</evidence>
<dbReference type="SMART" id="SM00342">
    <property type="entry name" value="HTH_ARAC"/>
    <property type="match status" value="1"/>
</dbReference>
<comment type="caution">
    <text evidence="8">The sequence shown here is derived from an EMBL/GenBank/DDBJ whole genome shotgun (WGS) entry which is preliminary data.</text>
</comment>
<organism evidence="8 9">
    <name type="scientific">Eubacterium plexicaudatum ASF492</name>
    <dbReference type="NCBI Taxonomy" id="1235802"/>
    <lineage>
        <taxon>Bacteria</taxon>
        <taxon>Bacillati</taxon>
        <taxon>Bacillota</taxon>
        <taxon>Clostridia</taxon>
        <taxon>Eubacteriales</taxon>
        <taxon>Eubacteriaceae</taxon>
        <taxon>Eubacterium</taxon>
    </lineage>
</organism>
<dbReference type="HOGENOM" id="CLU_017624_0_0_9"/>
<dbReference type="InterPro" id="IPR011051">
    <property type="entry name" value="RmlC_Cupin_sf"/>
</dbReference>
<dbReference type="InterPro" id="IPR018060">
    <property type="entry name" value="HTH_AraC"/>
</dbReference>
<keyword evidence="3" id="KW-0805">Transcription regulation</keyword>
<dbReference type="InterPro" id="IPR049166">
    <property type="entry name" value="GH39_cat"/>
</dbReference>
<dbReference type="Gene3D" id="1.10.10.60">
    <property type="entry name" value="Homeodomain-like"/>
    <property type="match status" value="2"/>
</dbReference>
<evidence type="ECO:0000256" key="1">
    <source>
        <dbReference type="ARBA" id="ARBA00008875"/>
    </source>
</evidence>
<dbReference type="OrthoDB" id="9776971at2"/>
<gene>
    <name evidence="8" type="ORF">C823_04275</name>
</gene>
<sequence length="803" mass="94036">MYDKNGFHVQIIRNMNEKEHLHPSVELLYVLEGELKVSIHEKVYQMKRDDVLLVNSSVRHSIASADRNILCWVFYDYRVIVDILENSSGIFLCNSVTDQEKSYDELRTLFRELVYLEVLYSRKSESGKYSLLYSMLDQLVENFMAGESGRNVCNEEYQDDEKLQKIIRYVYRNFQEVVSLSVLAEQMFVSKSTLSRFFKKQTGIYFAEYVSQIRLHCAVNELLYSKKNITTVAMDCGFSYTSALDKVFRENYGMSPSEYRNIMQEKVRSELKQEEVLRLELREQLQEQISIPEEISANGQEIVEISVQEGRLYEKHWKQAVNIGSVHDLTLANVQYHLLCLTEQLGFTYARIWSVFSKRLMICDGSSIGTYNYNALDSVFDFLVSHHIVPDLDFGRRPSTAVRSAGDVIYYEDEGIYFRSRRAWEALFADFIDHVVRRYGKEEVSRWIFEISRDPVHEESGNYYEDPDYDICNVYWFVYQTIKAVVPKARIGGLAGIPDANPKVYEYFFRFCQEKDCRPDFVSFVIFPYIPGQTEDKKPYIRSPERNYETQQIAKMHQMMERTGMAQCALHIVEWNNTVSNRNYLNDSCFRGAYICKKVAEIWDSVDMLCIWMGSDWVSSYYDSFGAANGGSGLLTKDGIRKPAFYAFRFLNLLGSRLITIGEHYIVTKSQSGSYRILCFNFNWYSVSYFLKAENSIRPQEMQAVFLQNQSVTVNLILNDVEDEAAYVVKKRSISQKNGSILDEWGKFQYETNLERADVKYLQEICIPHLSMEKRKAEKRKLHLHLKLETHEFALYHIYKENR</sequence>
<dbReference type="Gene3D" id="2.60.120.10">
    <property type="entry name" value="Jelly Rolls"/>
    <property type="match status" value="1"/>
</dbReference>
<evidence type="ECO:0000256" key="3">
    <source>
        <dbReference type="ARBA" id="ARBA00023015"/>
    </source>
</evidence>
<dbReference type="InterPro" id="IPR009057">
    <property type="entry name" value="Homeodomain-like_sf"/>
</dbReference>
<protein>
    <recommendedName>
        <fullName evidence="7">HTH araC/xylS-type domain-containing protein</fullName>
    </recommendedName>
</protein>
<dbReference type="eggNOG" id="COG3664">
    <property type="taxonomic scope" value="Bacteria"/>
</dbReference>
<dbReference type="STRING" id="1235802.C823_04275"/>
<evidence type="ECO:0000256" key="5">
    <source>
        <dbReference type="ARBA" id="ARBA00023163"/>
    </source>
</evidence>
<evidence type="ECO:0000259" key="7">
    <source>
        <dbReference type="PROSITE" id="PS01124"/>
    </source>
</evidence>
<keyword evidence="9" id="KW-1185">Reference proteome</keyword>
<dbReference type="PROSITE" id="PS01124">
    <property type="entry name" value="HTH_ARAC_FAMILY_2"/>
    <property type="match status" value="1"/>
</dbReference>
<dbReference type="SUPFAM" id="SSF51011">
    <property type="entry name" value="Glycosyl hydrolase domain"/>
    <property type="match status" value="1"/>
</dbReference>
<dbReference type="GO" id="GO:0003700">
    <property type="term" value="F:DNA-binding transcription factor activity"/>
    <property type="evidence" value="ECO:0007669"/>
    <property type="project" value="InterPro"/>
</dbReference>
<proteinExistence type="inferred from homology"/>
<dbReference type="InterPro" id="IPR013096">
    <property type="entry name" value="Cupin_2"/>
</dbReference>
<dbReference type="GO" id="GO:0043565">
    <property type="term" value="F:sequence-specific DNA binding"/>
    <property type="evidence" value="ECO:0007669"/>
    <property type="project" value="InterPro"/>
</dbReference>
<dbReference type="InterPro" id="IPR017853">
    <property type="entry name" value="GH"/>
</dbReference>
<dbReference type="GO" id="GO:0016798">
    <property type="term" value="F:hydrolase activity, acting on glycosyl bonds"/>
    <property type="evidence" value="ECO:0007669"/>
    <property type="project" value="UniProtKB-KW"/>
</dbReference>
<dbReference type="Gene3D" id="2.60.40.1500">
    <property type="entry name" value="Glycosyl hydrolase domain, family 39"/>
    <property type="match status" value="1"/>
</dbReference>
<dbReference type="PANTHER" id="PTHR43280:SF2">
    <property type="entry name" value="HTH-TYPE TRANSCRIPTIONAL REGULATOR EXSA"/>
    <property type="match status" value="1"/>
</dbReference>
<reference evidence="8 9" key="1">
    <citation type="journal article" date="2014" name="Genome Announc.">
        <title>Draft genome sequences of the altered schaedler flora, a defined bacterial community from gnotobiotic mice.</title>
        <authorList>
            <person name="Wannemuehler M.J."/>
            <person name="Overstreet A.M."/>
            <person name="Ward D.V."/>
            <person name="Phillips G.J."/>
        </authorList>
    </citation>
    <scope>NUCLEOTIDE SEQUENCE [LARGE SCALE GENOMIC DNA]</scope>
    <source>
        <strain evidence="8 9">ASF492</strain>
    </source>
</reference>
<dbReference type="InterPro" id="IPR014710">
    <property type="entry name" value="RmlC-like_jellyroll"/>
</dbReference>
<dbReference type="PATRIC" id="fig|1235802.3.peg.4540"/>
<dbReference type="EMBL" id="AQFT01000126">
    <property type="protein sequence ID" value="EMZ21824.1"/>
    <property type="molecule type" value="Genomic_DNA"/>
</dbReference>
<comment type="similarity">
    <text evidence="1">Belongs to the glycosyl hydrolase 39 family.</text>
</comment>
<dbReference type="SUPFAM" id="SSF51445">
    <property type="entry name" value="(Trans)glycosidases"/>
    <property type="match status" value="1"/>
</dbReference>
<dbReference type="Gene3D" id="3.20.20.80">
    <property type="entry name" value="Glycosidases"/>
    <property type="match status" value="1"/>
</dbReference>
<keyword evidence="5" id="KW-0804">Transcription</keyword>